<evidence type="ECO:0000313" key="3">
    <source>
        <dbReference type="EMBL" id="VDN52289.1"/>
    </source>
</evidence>
<dbReference type="WBParaSite" id="DME_0000818601-mRNA-1">
    <property type="protein sequence ID" value="DME_0000818601-mRNA-1"/>
    <property type="gene ID" value="DME_0000818601"/>
</dbReference>
<dbReference type="AlphaFoldDB" id="A0A0N4UKE8"/>
<evidence type="ECO:0000313" key="5">
    <source>
        <dbReference type="Proteomes" id="UP000274756"/>
    </source>
</evidence>
<name>A0A0N4UKE8_DRAME</name>
<feature type="domain" description="Protein furry C-terminal" evidence="2">
    <location>
        <begin position="38"/>
        <end position="285"/>
    </location>
</feature>
<reference evidence="3 5" key="2">
    <citation type="submission" date="2018-11" db="EMBL/GenBank/DDBJ databases">
        <authorList>
            <consortium name="Pathogen Informatics"/>
        </authorList>
    </citation>
    <scope>NUCLEOTIDE SEQUENCE [LARGE SCALE GENOMIC DNA]</scope>
</reference>
<protein>
    <submittedName>
        <fullName evidence="6">Fry_C domain-containing protein</fullName>
    </submittedName>
</protein>
<evidence type="ECO:0000259" key="2">
    <source>
        <dbReference type="Pfam" id="PF19421"/>
    </source>
</evidence>
<evidence type="ECO:0000256" key="1">
    <source>
        <dbReference type="SAM" id="MobiDB-lite"/>
    </source>
</evidence>
<dbReference type="InterPro" id="IPR045842">
    <property type="entry name" value="Fry_C"/>
</dbReference>
<dbReference type="STRING" id="318479.A0A0N4UKE8"/>
<dbReference type="Proteomes" id="UP000038040">
    <property type="component" value="Unplaced"/>
</dbReference>
<sequence length="310" mass="34612">KENNKEIGSLNDEIPIDDCIIIGSLSPRKNYVDNSALRKYNYNQGKVRERLITLLNASGLRVGLPKSASMIFSQSLHDVVYEASASLSSSTEKVPLEHVGGDIDTASSLNAPDPSLTDSFPRVFREFDFLEAEHDSVSESTESCFNWLSTMRPRSISKVNMETDEQYQDDEYTEIANGQNQHSSNASDSLEASSERTPLPSEIRSEASLSEVESSCDDEINEEEEYAMGDEHQRMVDTSSIAESVQCNHSEISEVQTSHKLRLFFECNHHSSSQSEQQWLSCLSEIANDTTADLTSHATILFSQLFRVGF</sequence>
<evidence type="ECO:0000313" key="6">
    <source>
        <dbReference type="WBParaSite" id="DME_0000818601-mRNA-1"/>
    </source>
</evidence>
<dbReference type="EMBL" id="UYYG01000052">
    <property type="protein sequence ID" value="VDN52289.1"/>
    <property type="molecule type" value="Genomic_DNA"/>
</dbReference>
<reference evidence="6" key="1">
    <citation type="submission" date="2017-02" db="UniProtKB">
        <authorList>
            <consortium name="WormBaseParasite"/>
        </authorList>
    </citation>
    <scope>IDENTIFICATION</scope>
</reference>
<gene>
    <name evidence="3" type="ORF">DME_LOCUS2262</name>
</gene>
<feature type="region of interest" description="Disordered" evidence="1">
    <location>
        <begin position="178"/>
        <end position="217"/>
    </location>
</feature>
<dbReference type="Pfam" id="PF19421">
    <property type="entry name" value="Fry_C"/>
    <property type="match status" value="1"/>
</dbReference>
<dbReference type="OrthoDB" id="6287725at2759"/>
<dbReference type="Proteomes" id="UP000274756">
    <property type="component" value="Unassembled WGS sequence"/>
</dbReference>
<accession>A0A0N4UKE8</accession>
<feature type="compositionally biased region" description="Low complexity" evidence="1">
    <location>
        <begin position="183"/>
        <end position="192"/>
    </location>
</feature>
<proteinExistence type="predicted"/>
<organism evidence="4 6">
    <name type="scientific">Dracunculus medinensis</name>
    <name type="common">Guinea worm</name>
    <dbReference type="NCBI Taxonomy" id="318479"/>
    <lineage>
        <taxon>Eukaryota</taxon>
        <taxon>Metazoa</taxon>
        <taxon>Ecdysozoa</taxon>
        <taxon>Nematoda</taxon>
        <taxon>Chromadorea</taxon>
        <taxon>Rhabditida</taxon>
        <taxon>Spirurina</taxon>
        <taxon>Dracunculoidea</taxon>
        <taxon>Dracunculidae</taxon>
        <taxon>Dracunculus</taxon>
    </lineage>
</organism>
<keyword evidence="5" id="KW-1185">Reference proteome</keyword>
<evidence type="ECO:0000313" key="4">
    <source>
        <dbReference type="Proteomes" id="UP000038040"/>
    </source>
</evidence>